<evidence type="ECO:0000313" key="4">
    <source>
        <dbReference type="Proteomes" id="UP000688137"/>
    </source>
</evidence>
<protein>
    <recommendedName>
        <fullName evidence="2">VWFA domain-containing protein</fullName>
    </recommendedName>
</protein>
<evidence type="ECO:0000256" key="1">
    <source>
        <dbReference type="SAM" id="MobiDB-lite"/>
    </source>
</evidence>
<dbReference type="InterPro" id="IPR002035">
    <property type="entry name" value="VWF_A"/>
</dbReference>
<dbReference type="OMA" id="DWNMRFP"/>
<sequence length="569" mass="64675">MGNNSSSSKSSSNSKKNKSSNQSNSNQQQQPPQVHLKSTAQVPPPNGYKFQLIDEETAKQLEDAIVEQQVIVEHQDQQIDVDAKVGETIERININMIARQDVVTLSQFPQILPVILQVQAIKSQLKHAKANIDLICVVDVSGSMEGNKIGLVKDSLRYIQKILSPNDRIALVTFGTYSAINLPWTLNKPENKQKIKDAIIGMKIRDSTNIADGVKLGLRMIKQRKQKNPVTCMFVLTDGQDDNKGADDRCSQAINEYQIQDTFVINTFGYGQDHDAKVMNNISNLKGGTFTFIENISKASEHFILAMSGMLSVLAKNVKFIIEENPKYPIKKLYGDDFLWHKIEGSKYLMNMNYLLEGENKEFALEIEIPPSDKINQQNEIVLRTNLAGEFLELKTNFTKQQELKIQFSLQEIPYQPKEIVEVNYLRAKAGTIIGTAKELAKIKKYDQAQQSLNKMIDEIEQSHFIASKALEIVIADLKQIKDICKPQLFEQKGEALMLNKQKNHIQRQQSLNNSMEWNSDQEEQIENFKQGKLNLSVCDMDDDYQKNAQFDSPVEQFRKNSFDSNQSY</sequence>
<feature type="region of interest" description="Disordered" evidence="1">
    <location>
        <begin position="550"/>
        <end position="569"/>
    </location>
</feature>
<dbReference type="Pfam" id="PF00092">
    <property type="entry name" value="VWA"/>
    <property type="match status" value="1"/>
</dbReference>
<dbReference type="Proteomes" id="UP000688137">
    <property type="component" value="Unassembled WGS sequence"/>
</dbReference>
<feature type="domain" description="VWFA" evidence="2">
    <location>
        <begin position="133"/>
        <end position="314"/>
    </location>
</feature>
<dbReference type="PANTHER" id="PTHR10579">
    <property type="entry name" value="CALCIUM-ACTIVATED CHLORIDE CHANNEL REGULATOR"/>
    <property type="match status" value="1"/>
</dbReference>
<feature type="compositionally biased region" description="Low complexity" evidence="1">
    <location>
        <begin position="1"/>
        <end position="30"/>
    </location>
</feature>
<reference evidence="3" key="1">
    <citation type="submission" date="2021-01" db="EMBL/GenBank/DDBJ databases">
        <authorList>
            <consortium name="Genoscope - CEA"/>
            <person name="William W."/>
        </authorList>
    </citation>
    <scope>NUCLEOTIDE SEQUENCE</scope>
</reference>
<dbReference type="PROSITE" id="PS50234">
    <property type="entry name" value="VWFA"/>
    <property type="match status" value="1"/>
</dbReference>
<feature type="region of interest" description="Disordered" evidence="1">
    <location>
        <begin position="1"/>
        <end position="47"/>
    </location>
</feature>
<organism evidence="3 4">
    <name type="scientific">Paramecium primaurelia</name>
    <dbReference type="NCBI Taxonomy" id="5886"/>
    <lineage>
        <taxon>Eukaryota</taxon>
        <taxon>Sar</taxon>
        <taxon>Alveolata</taxon>
        <taxon>Ciliophora</taxon>
        <taxon>Intramacronucleata</taxon>
        <taxon>Oligohymenophorea</taxon>
        <taxon>Peniculida</taxon>
        <taxon>Parameciidae</taxon>
        <taxon>Paramecium</taxon>
    </lineage>
</organism>
<dbReference type="InterPro" id="IPR051266">
    <property type="entry name" value="CLCR"/>
</dbReference>
<comment type="caution">
    <text evidence="3">The sequence shown here is derived from an EMBL/GenBank/DDBJ whole genome shotgun (WGS) entry which is preliminary data.</text>
</comment>
<dbReference type="AlphaFoldDB" id="A0A8S1PUA6"/>
<accession>A0A8S1PUA6</accession>
<name>A0A8S1PUA6_PARPR</name>
<keyword evidence="4" id="KW-1185">Reference proteome</keyword>
<dbReference type="SMART" id="SM00327">
    <property type="entry name" value="VWA"/>
    <property type="match status" value="1"/>
</dbReference>
<evidence type="ECO:0000313" key="3">
    <source>
        <dbReference type="EMBL" id="CAD8106662.1"/>
    </source>
</evidence>
<gene>
    <name evidence="3" type="ORF">PPRIM_AZ9-3.1.T1310101</name>
</gene>
<dbReference type="EMBL" id="CAJJDM010000134">
    <property type="protein sequence ID" value="CAD8106662.1"/>
    <property type="molecule type" value="Genomic_DNA"/>
</dbReference>
<proteinExistence type="predicted"/>
<evidence type="ECO:0000259" key="2">
    <source>
        <dbReference type="PROSITE" id="PS50234"/>
    </source>
</evidence>
<dbReference type="PANTHER" id="PTHR10579:SF43">
    <property type="entry name" value="ZINC FINGER (C3HC4-TYPE RING FINGER) FAMILY PROTEIN"/>
    <property type="match status" value="1"/>
</dbReference>